<comment type="function">
    <text evidence="3">The glycine cleavage system catalyzes the degradation of glycine. The H protein shuttles the methylamine group of glycine from the P protein to the T protein.</text>
</comment>
<dbReference type="NCBIfam" id="TIGR00527">
    <property type="entry name" value="gcvH"/>
    <property type="match status" value="1"/>
</dbReference>
<comment type="similarity">
    <text evidence="1 3">Belongs to the GcvH family.</text>
</comment>
<dbReference type="InterPro" id="IPR000089">
    <property type="entry name" value="Biotin_lipoyl"/>
</dbReference>
<dbReference type="HAMAP" id="MF_00272">
    <property type="entry name" value="GcvH"/>
    <property type="match status" value="1"/>
</dbReference>
<dbReference type="InterPro" id="IPR033753">
    <property type="entry name" value="GCV_H/Fam206"/>
</dbReference>
<evidence type="ECO:0000259" key="5">
    <source>
        <dbReference type="PROSITE" id="PS50968"/>
    </source>
</evidence>
<gene>
    <name evidence="3 6" type="primary">gcvH</name>
    <name evidence="6" type="ORF">PATL70BA_0159</name>
</gene>
<dbReference type="GO" id="GO:0005829">
    <property type="term" value="C:cytosol"/>
    <property type="evidence" value="ECO:0007669"/>
    <property type="project" value="TreeGrafter"/>
</dbReference>
<evidence type="ECO:0000256" key="1">
    <source>
        <dbReference type="ARBA" id="ARBA00009249"/>
    </source>
</evidence>
<dbReference type="Pfam" id="PF01597">
    <property type="entry name" value="GCV_H"/>
    <property type="match status" value="1"/>
</dbReference>
<dbReference type="OrthoDB" id="9796712at2"/>
<dbReference type="SUPFAM" id="SSF51230">
    <property type="entry name" value="Single hybrid motif"/>
    <property type="match status" value="1"/>
</dbReference>
<evidence type="ECO:0000256" key="2">
    <source>
        <dbReference type="ARBA" id="ARBA00022823"/>
    </source>
</evidence>
<organism evidence="6 7">
    <name type="scientific">Petrocella atlantisensis</name>
    <dbReference type="NCBI Taxonomy" id="2173034"/>
    <lineage>
        <taxon>Bacteria</taxon>
        <taxon>Bacillati</taxon>
        <taxon>Bacillota</taxon>
        <taxon>Clostridia</taxon>
        <taxon>Lachnospirales</taxon>
        <taxon>Vallitaleaceae</taxon>
        <taxon>Petrocella</taxon>
    </lineage>
</organism>
<comment type="subunit">
    <text evidence="3">The glycine cleavage system is composed of four proteins: P, T, L and H.</text>
</comment>
<dbReference type="GO" id="GO:0005960">
    <property type="term" value="C:glycine cleavage complex"/>
    <property type="evidence" value="ECO:0007669"/>
    <property type="project" value="InterPro"/>
</dbReference>
<reference evidence="6 7" key="1">
    <citation type="submission" date="2018-09" db="EMBL/GenBank/DDBJ databases">
        <authorList>
            <person name="Postec A."/>
        </authorList>
    </citation>
    <scope>NUCLEOTIDE SEQUENCE [LARGE SCALE GENOMIC DNA]</scope>
    <source>
        <strain evidence="6">70B-A</strain>
    </source>
</reference>
<dbReference type="PANTHER" id="PTHR11715:SF3">
    <property type="entry name" value="GLYCINE CLEAVAGE SYSTEM H PROTEIN-RELATED"/>
    <property type="match status" value="1"/>
</dbReference>
<feature type="domain" description="Lipoyl-binding" evidence="5">
    <location>
        <begin position="22"/>
        <end position="103"/>
    </location>
</feature>
<comment type="cofactor">
    <cofactor evidence="3">
        <name>(R)-lipoate</name>
        <dbReference type="ChEBI" id="CHEBI:83088"/>
    </cofactor>
    <text evidence="3">Binds 1 lipoyl cofactor covalently.</text>
</comment>
<dbReference type="InterPro" id="IPR017453">
    <property type="entry name" value="GCV_H_sub"/>
</dbReference>
<evidence type="ECO:0000256" key="4">
    <source>
        <dbReference type="PIRSR" id="PIRSR617453-50"/>
    </source>
</evidence>
<feature type="modified residue" description="N6-lipoyllysine" evidence="3 4">
    <location>
        <position position="63"/>
    </location>
</feature>
<dbReference type="Proteomes" id="UP000279029">
    <property type="component" value="Chromosome"/>
</dbReference>
<sequence>MKIVKGLYYSKDHEWIKIEGDRGYIGITDYAQEAMGDIVFIELPDVDESFAAEDNFAVIESVKAAADIYLPIGATVVEVNSKLEDEPELLNKAPFDEHIAIIEGFETDELETLMDADAYEAYCNSLE</sequence>
<dbReference type="NCBIfam" id="NF002270">
    <property type="entry name" value="PRK01202.1"/>
    <property type="match status" value="1"/>
</dbReference>
<evidence type="ECO:0000313" key="6">
    <source>
        <dbReference type="EMBL" id="VDN46001.1"/>
    </source>
</evidence>
<dbReference type="RefSeq" id="WP_125135578.1">
    <property type="nucleotide sequence ID" value="NZ_LR130778.1"/>
</dbReference>
<dbReference type="PROSITE" id="PS50968">
    <property type="entry name" value="BIOTINYL_LIPOYL"/>
    <property type="match status" value="1"/>
</dbReference>
<keyword evidence="7" id="KW-1185">Reference proteome</keyword>
<accession>A0A3P7PS18</accession>
<dbReference type="GO" id="GO:0009249">
    <property type="term" value="P:protein lipoylation"/>
    <property type="evidence" value="ECO:0007669"/>
    <property type="project" value="TreeGrafter"/>
</dbReference>
<dbReference type="CDD" id="cd06848">
    <property type="entry name" value="GCS_H"/>
    <property type="match status" value="1"/>
</dbReference>
<dbReference type="KEGG" id="cbar:PATL70BA_0159"/>
<dbReference type="InterPro" id="IPR011053">
    <property type="entry name" value="Single_hybrid_motif"/>
</dbReference>
<dbReference type="GO" id="GO:0019464">
    <property type="term" value="P:glycine decarboxylation via glycine cleavage system"/>
    <property type="evidence" value="ECO:0007669"/>
    <property type="project" value="UniProtKB-UniRule"/>
</dbReference>
<dbReference type="Gene3D" id="2.40.50.100">
    <property type="match status" value="1"/>
</dbReference>
<dbReference type="PANTHER" id="PTHR11715">
    <property type="entry name" value="GLYCINE CLEAVAGE SYSTEM H PROTEIN"/>
    <property type="match status" value="1"/>
</dbReference>
<dbReference type="InterPro" id="IPR002930">
    <property type="entry name" value="GCV_H"/>
</dbReference>
<protein>
    <recommendedName>
        <fullName evidence="3">Glycine cleavage system H protein</fullName>
    </recommendedName>
</protein>
<dbReference type="EMBL" id="LR130778">
    <property type="protein sequence ID" value="VDN46001.1"/>
    <property type="molecule type" value="Genomic_DNA"/>
</dbReference>
<evidence type="ECO:0000256" key="3">
    <source>
        <dbReference type="HAMAP-Rule" id="MF_00272"/>
    </source>
</evidence>
<proteinExistence type="inferred from homology"/>
<evidence type="ECO:0000313" key="7">
    <source>
        <dbReference type="Proteomes" id="UP000279029"/>
    </source>
</evidence>
<dbReference type="AlphaFoldDB" id="A0A3P7PS18"/>
<keyword evidence="2 3" id="KW-0450">Lipoyl</keyword>
<name>A0A3P7PS18_9FIRM</name>